<dbReference type="GO" id="GO:0016301">
    <property type="term" value="F:kinase activity"/>
    <property type="evidence" value="ECO:0007669"/>
    <property type="project" value="UniProtKB-KW"/>
</dbReference>
<organism evidence="9 10">
    <name type="scientific">Ricinus communis</name>
    <name type="common">Castor bean</name>
    <dbReference type="NCBI Taxonomy" id="3988"/>
    <lineage>
        <taxon>Eukaryota</taxon>
        <taxon>Viridiplantae</taxon>
        <taxon>Streptophyta</taxon>
        <taxon>Embryophyta</taxon>
        <taxon>Tracheophyta</taxon>
        <taxon>Spermatophyta</taxon>
        <taxon>Magnoliopsida</taxon>
        <taxon>eudicotyledons</taxon>
        <taxon>Gunneridae</taxon>
        <taxon>Pentapetalae</taxon>
        <taxon>rosids</taxon>
        <taxon>fabids</taxon>
        <taxon>Malpighiales</taxon>
        <taxon>Euphorbiaceae</taxon>
        <taxon>Acalyphoideae</taxon>
        <taxon>Acalypheae</taxon>
        <taxon>Ricinus</taxon>
    </lineage>
</organism>
<dbReference type="PROSITE" id="PS51257">
    <property type="entry name" value="PROKAR_LIPOPROTEIN"/>
    <property type="match status" value="1"/>
</dbReference>
<keyword evidence="5" id="KW-1133">Transmembrane helix</keyword>
<dbReference type="InterPro" id="IPR013210">
    <property type="entry name" value="LRR_N_plant-typ"/>
</dbReference>
<accession>B9SHN0</accession>
<evidence type="ECO:0000256" key="2">
    <source>
        <dbReference type="ARBA" id="ARBA00022614"/>
    </source>
</evidence>
<feature type="chain" id="PRO_5002891854" evidence="7">
    <location>
        <begin position="25"/>
        <end position="477"/>
    </location>
</feature>
<evidence type="ECO:0000256" key="5">
    <source>
        <dbReference type="ARBA" id="ARBA00022989"/>
    </source>
</evidence>
<evidence type="ECO:0000256" key="3">
    <source>
        <dbReference type="ARBA" id="ARBA00022692"/>
    </source>
</evidence>
<keyword evidence="6" id="KW-0472">Membrane</keyword>
<dbReference type="GO" id="GO:0005886">
    <property type="term" value="C:plasma membrane"/>
    <property type="evidence" value="ECO:0000318"/>
    <property type="project" value="GO_Central"/>
</dbReference>
<dbReference type="PANTHER" id="PTHR48009:SF16">
    <property type="entry name" value="LEUCINE-RICH REPEAT-CONTAINING N-TERMINAL PLANT-TYPE DOMAIN-CONTAINING PROTEIN"/>
    <property type="match status" value="1"/>
</dbReference>
<dbReference type="InterPro" id="IPR032675">
    <property type="entry name" value="LRR_dom_sf"/>
</dbReference>
<dbReference type="Proteomes" id="UP000008311">
    <property type="component" value="Unassembled WGS sequence"/>
</dbReference>
<sequence length="477" mass="52409">MKLFPVIFFLSVLLALHSLTLTSAACHVDDEAGLLALKSSITHDPSGILISWKPGTDCCSWEGITCLVGNRVTAIWLSGQLEKPNSFLSGTISPSLVKVQNLDGIYLMNLRNITGKFPDVLFRLPKLKFVYIENNKLSGQLPSNIGRLTQLEAFSLAGNQFTGPIPSSISKLTKLSQLKLGNNFLTGTIPVGINKLKSLTFLSLKNNQLSGPIPDFFSSFTNLRIIELSHNKLSGKIPASLSSLAPNLAYLELGHNALSGQIPNFLGSLQALDTLDLSWNNLTGTVPKSFGNLTKIFNLDLSHNSLTDPFPVMNVKGIESLDLSYNRFHLKQIPNWVTSSPIIYSLKLAKCGIKMNLNDWKPKETYFYDYIDLSENNISGSPIWLLNKTDFLVGFWASKNKLKFDLGKLRIVNTLKKLDLSRNLVYGKIPKNVTGLESLNLSYNHLCGQIPATKFSASAFVGNDCLCGSPLPPCKVS</sequence>
<keyword evidence="10" id="KW-1185">Reference proteome</keyword>
<evidence type="ECO:0000256" key="7">
    <source>
        <dbReference type="SAM" id="SignalP"/>
    </source>
</evidence>
<dbReference type="SMART" id="SM00369">
    <property type="entry name" value="LRR_TYP"/>
    <property type="match status" value="6"/>
</dbReference>
<feature type="signal peptide" evidence="7">
    <location>
        <begin position="1"/>
        <end position="24"/>
    </location>
</feature>
<dbReference type="OrthoDB" id="676979at2759"/>
<dbReference type="AlphaFoldDB" id="B9SHN0"/>
<evidence type="ECO:0000313" key="10">
    <source>
        <dbReference type="Proteomes" id="UP000008311"/>
    </source>
</evidence>
<dbReference type="KEGG" id="rcu:8277151"/>
<keyword evidence="9" id="KW-0808">Transferase</keyword>
<dbReference type="Pfam" id="PF00560">
    <property type="entry name" value="LRR_1"/>
    <property type="match status" value="5"/>
</dbReference>
<evidence type="ECO:0000256" key="1">
    <source>
        <dbReference type="ARBA" id="ARBA00004167"/>
    </source>
</evidence>
<dbReference type="Pfam" id="PF08263">
    <property type="entry name" value="LRRNT_2"/>
    <property type="match status" value="1"/>
</dbReference>
<dbReference type="FunCoup" id="B9SHN0">
    <property type="interactions" value="1045"/>
</dbReference>
<dbReference type="PRINTS" id="PR00019">
    <property type="entry name" value="LEURICHRPT"/>
</dbReference>
<keyword evidence="9" id="KW-0418">Kinase</keyword>
<dbReference type="GO" id="GO:0009755">
    <property type="term" value="P:hormone-mediated signaling pathway"/>
    <property type="evidence" value="ECO:0000318"/>
    <property type="project" value="GO_Central"/>
</dbReference>
<dbReference type="eggNOG" id="KOG0619">
    <property type="taxonomic scope" value="Eukaryota"/>
</dbReference>
<dbReference type="GO" id="GO:0038023">
    <property type="term" value="F:signaling receptor activity"/>
    <property type="evidence" value="ECO:0000318"/>
    <property type="project" value="GO_Central"/>
</dbReference>
<dbReference type="OMA" id="DPFPEMN"/>
<dbReference type="SUPFAM" id="SSF52058">
    <property type="entry name" value="L domain-like"/>
    <property type="match status" value="2"/>
</dbReference>
<reference evidence="10" key="1">
    <citation type="journal article" date="2010" name="Nat. Biotechnol.">
        <title>Draft genome sequence of the oilseed species Ricinus communis.</title>
        <authorList>
            <person name="Chan A.P."/>
            <person name="Crabtree J."/>
            <person name="Zhao Q."/>
            <person name="Lorenzi H."/>
            <person name="Orvis J."/>
            <person name="Puiu D."/>
            <person name="Melake-Berhan A."/>
            <person name="Jones K.M."/>
            <person name="Redman J."/>
            <person name="Chen G."/>
            <person name="Cahoon E.B."/>
            <person name="Gedil M."/>
            <person name="Stanke M."/>
            <person name="Haas B.J."/>
            <person name="Wortman J.R."/>
            <person name="Fraser-Liggett C.M."/>
            <person name="Ravel J."/>
            <person name="Rabinowicz P.D."/>
        </authorList>
    </citation>
    <scope>NUCLEOTIDE SEQUENCE [LARGE SCALE GENOMIC DNA]</scope>
    <source>
        <strain evidence="10">cv. Hale</strain>
    </source>
</reference>
<evidence type="ECO:0000256" key="4">
    <source>
        <dbReference type="ARBA" id="ARBA00022737"/>
    </source>
</evidence>
<dbReference type="FunFam" id="3.80.10.10:FF:000095">
    <property type="entry name" value="LRR receptor-like serine/threonine-protein kinase GSO1"/>
    <property type="match status" value="1"/>
</dbReference>
<protein>
    <submittedName>
        <fullName evidence="9">Serine-threonine protein kinase, plant-type, putative</fullName>
        <ecNumber evidence="9">1.3.1.74</ecNumber>
    </submittedName>
</protein>
<keyword evidence="3" id="KW-0812">Transmembrane</keyword>
<dbReference type="InterPro" id="IPR003591">
    <property type="entry name" value="Leu-rich_rpt_typical-subtyp"/>
</dbReference>
<dbReference type="EC" id="1.3.1.74" evidence="9"/>
<proteinExistence type="predicted"/>
<dbReference type="PANTHER" id="PTHR48009">
    <property type="entry name" value="LEUCINE-RICH REPEAT (LRR) FAMILY PROTEIN"/>
    <property type="match status" value="1"/>
</dbReference>
<dbReference type="InterPro" id="IPR053213">
    <property type="entry name" value="RLP29"/>
</dbReference>
<keyword evidence="4" id="KW-0677">Repeat</keyword>
<dbReference type="STRING" id="3988.B9SHN0"/>
<evidence type="ECO:0000256" key="6">
    <source>
        <dbReference type="ARBA" id="ARBA00023136"/>
    </source>
</evidence>
<dbReference type="InParanoid" id="B9SHN0"/>
<gene>
    <name evidence="9" type="ORF">RCOM_0741280</name>
</gene>
<keyword evidence="9" id="KW-0560">Oxidoreductase</keyword>
<keyword evidence="2" id="KW-0433">Leucine-rich repeat</keyword>
<comment type="subcellular location">
    <subcellularLocation>
        <location evidence="1">Membrane</location>
        <topology evidence="1">Single-pass membrane protein</topology>
    </subcellularLocation>
</comment>
<dbReference type="Pfam" id="PF13855">
    <property type="entry name" value="LRR_8"/>
    <property type="match status" value="1"/>
</dbReference>
<dbReference type="GO" id="GO:0032440">
    <property type="term" value="F:2-alkenal reductase [NAD(P)H] activity"/>
    <property type="evidence" value="ECO:0007669"/>
    <property type="project" value="UniProtKB-EC"/>
</dbReference>
<name>B9SHN0_RICCO</name>
<feature type="domain" description="Leucine-rich repeat-containing N-terminal plant-type" evidence="8">
    <location>
        <begin position="29"/>
        <end position="66"/>
    </location>
</feature>
<dbReference type="EMBL" id="EQ973965">
    <property type="protein sequence ID" value="EEF36857.1"/>
    <property type="molecule type" value="Genomic_DNA"/>
</dbReference>
<dbReference type="InterPro" id="IPR001611">
    <property type="entry name" value="Leu-rich_rpt"/>
</dbReference>
<evidence type="ECO:0000313" key="9">
    <source>
        <dbReference type="EMBL" id="EEF36857.1"/>
    </source>
</evidence>
<evidence type="ECO:0000259" key="8">
    <source>
        <dbReference type="Pfam" id="PF08263"/>
    </source>
</evidence>
<dbReference type="Gene3D" id="3.80.10.10">
    <property type="entry name" value="Ribonuclease Inhibitor"/>
    <property type="match status" value="4"/>
</dbReference>
<keyword evidence="7" id="KW-0732">Signal</keyword>